<feature type="signal peptide" evidence="5">
    <location>
        <begin position="1"/>
        <end position="23"/>
    </location>
</feature>
<reference evidence="6 7" key="1">
    <citation type="submission" date="2016-11" db="EMBL/GenBank/DDBJ databases">
        <title>Sphingorhabdus sp. LPB0140, isolated from marine environment.</title>
        <authorList>
            <person name="Kim E."/>
            <person name="Yi H."/>
        </authorList>
    </citation>
    <scope>NUCLEOTIDE SEQUENCE [LARGE SCALE GENOMIC DNA]</scope>
    <source>
        <strain evidence="6 7">LPB0140</strain>
    </source>
</reference>
<evidence type="ECO:0008006" key="8">
    <source>
        <dbReference type="Google" id="ProtNLM"/>
    </source>
</evidence>
<dbReference type="SUPFAM" id="SSF52833">
    <property type="entry name" value="Thioredoxin-like"/>
    <property type="match status" value="1"/>
</dbReference>
<evidence type="ECO:0000256" key="2">
    <source>
        <dbReference type="ARBA" id="ARBA00023008"/>
    </source>
</evidence>
<dbReference type="InterPro" id="IPR036249">
    <property type="entry name" value="Thioredoxin-like_sf"/>
</dbReference>
<feature type="binding site" evidence="3">
    <location>
        <position position="81"/>
    </location>
    <ligand>
        <name>Cu cation</name>
        <dbReference type="ChEBI" id="CHEBI:23378"/>
    </ligand>
</feature>
<comment type="similarity">
    <text evidence="1">Belongs to the SCO1/2 family.</text>
</comment>
<dbReference type="KEGG" id="sphl:LPB140_00640"/>
<dbReference type="GO" id="GO:0046872">
    <property type="term" value="F:metal ion binding"/>
    <property type="evidence" value="ECO:0007669"/>
    <property type="project" value="UniProtKB-KW"/>
</dbReference>
<organism evidence="6 7">
    <name type="scientific">Sphingorhabdus lutea</name>
    <dbReference type="NCBI Taxonomy" id="1913578"/>
    <lineage>
        <taxon>Bacteria</taxon>
        <taxon>Pseudomonadati</taxon>
        <taxon>Pseudomonadota</taxon>
        <taxon>Alphaproteobacteria</taxon>
        <taxon>Sphingomonadales</taxon>
        <taxon>Sphingomonadaceae</taxon>
        <taxon>Sphingorhabdus</taxon>
    </lineage>
</organism>
<feature type="chain" id="PRO_5012430849" description="SCO family protein" evidence="5">
    <location>
        <begin position="24"/>
        <end position="215"/>
    </location>
</feature>
<dbReference type="PROSITE" id="PS51257">
    <property type="entry name" value="PROKAR_LIPOPROTEIN"/>
    <property type="match status" value="1"/>
</dbReference>
<feature type="binding site" evidence="3">
    <location>
        <position position="170"/>
    </location>
    <ligand>
        <name>Cu cation</name>
        <dbReference type="ChEBI" id="CHEBI:23378"/>
    </ligand>
</feature>
<proteinExistence type="inferred from homology"/>
<feature type="binding site" evidence="3">
    <location>
        <position position="77"/>
    </location>
    <ligand>
        <name>Cu cation</name>
        <dbReference type="ChEBI" id="CHEBI:23378"/>
    </ligand>
</feature>
<dbReference type="RefSeq" id="WP_072558241.1">
    <property type="nucleotide sequence ID" value="NZ_CP018154.1"/>
</dbReference>
<dbReference type="Pfam" id="PF02630">
    <property type="entry name" value="SCO1-SenC"/>
    <property type="match status" value="1"/>
</dbReference>
<keyword evidence="2 3" id="KW-0186">Copper</keyword>
<gene>
    <name evidence="6" type="ORF">LPB140_00640</name>
</gene>
<name>A0A1L3J8Y0_9SPHN</name>
<evidence type="ECO:0000256" key="3">
    <source>
        <dbReference type="PIRSR" id="PIRSR603782-1"/>
    </source>
</evidence>
<keyword evidence="7" id="KW-1185">Reference proteome</keyword>
<evidence type="ECO:0000256" key="5">
    <source>
        <dbReference type="SAM" id="SignalP"/>
    </source>
</evidence>
<dbReference type="STRING" id="1913578.LPB140_00640"/>
<dbReference type="CDD" id="cd02968">
    <property type="entry name" value="SCO"/>
    <property type="match status" value="1"/>
</dbReference>
<dbReference type="OrthoDB" id="9790194at2"/>
<evidence type="ECO:0000313" key="6">
    <source>
        <dbReference type="EMBL" id="APG61596.1"/>
    </source>
</evidence>
<evidence type="ECO:0000256" key="1">
    <source>
        <dbReference type="ARBA" id="ARBA00010996"/>
    </source>
</evidence>
<dbReference type="Gene3D" id="3.40.30.10">
    <property type="entry name" value="Glutaredoxin"/>
    <property type="match status" value="1"/>
</dbReference>
<keyword evidence="4" id="KW-1015">Disulfide bond</keyword>
<dbReference type="InterPro" id="IPR003782">
    <property type="entry name" value="SCO1/SenC"/>
</dbReference>
<dbReference type="PANTHER" id="PTHR12151">
    <property type="entry name" value="ELECTRON TRANSPORT PROTIN SCO1/SENC FAMILY MEMBER"/>
    <property type="match status" value="1"/>
</dbReference>
<protein>
    <recommendedName>
        <fullName evidence="8">SCO family protein</fullName>
    </recommendedName>
</protein>
<accession>A0A1L3J8Y0</accession>
<evidence type="ECO:0000256" key="4">
    <source>
        <dbReference type="PIRSR" id="PIRSR603782-2"/>
    </source>
</evidence>
<dbReference type="FunFam" id="3.40.30.10:FF:000013">
    <property type="entry name" value="Blast:Protein SCO1 homolog, mitochondrial"/>
    <property type="match status" value="1"/>
</dbReference>
<evidence type="ECO:0000313" key="7">
    <source>
        <dbReference type="Proteomes" id="UP000242561"/>
    </source>
</evidence>
<keyword evidence="3" id="KW-0479">Metal-binding</keyword>
<dbReference type="AlphaFoldDB" id="A0A1L3J8Y0"/>
<dbReference type="Proteomes" id="UP000242561">
    <property type="component" value="Chromosome"/>
</dbReference>
<feature type="disulfide bond" description="Redox-active" evidence="4">
    <location>
        <begin position="77"/>
        <end position="81"/>
    </location>
</feature>
<keyword evidence="5" id="KW-0732">Signal</keyword>
<dbReference type="PANTHER" id="PTHR12151:SF25">
    <property type="entry name" value="LINALOOL DEHYDRATASE_ISOMERASE DOMAIN-CONTAINING PROTEIN"/>
    <property type="match status" value="1"/>
</dbReference>
<sequence>MNKQKFLLTALSLSLAAPFITSCGEGTMADEKQAMESSIAGAKIGGAFTLTNQDGGKTSYSDFDGKYRLIYFGYTNCPDICSPDTQNLMAGLKMLENQAPEKAALIQPIFVTVDPQRDTPKVLKEFVSAFHPRLIGLTGSEAEIADAAKKFVVVYNKVEGSSPENYLMGHSQTALLMGKKGEPIALISLDNPNTQENEGDPAKVFAELNNWVVAP</sequence>
<dbReference type="EMBL" id="CP018154">
    <property type="protein sequence ID" value="APG61596.1"/>
    <property type="molecule type" value="Genomic_DNA"/>
</dbReference>